<dbReference type="InterPro" id="IPR055923">
    <property type="entry name" value="DUF7500"/>
</dbReference>
<dbReference type="STRING" id="1095778.SAMN04489842_3589"/>
<reference evidence="3" key="1">
    <citation type="submission" date="2016-10" db="EMBL/GenBank/DDBJ databases">
        <authorList>
            <person name="Varghese N."/>
            <person name="Submissions S."/>
        </authorList>
    </citation>
    <scope>NUCLEOTIDE SEQUENCE [LARGE SCALE GENOMIC DNA]</scope>
    <source>
        <strain evidence="3">DSM 24767</strain>
    </source>
</reference>
<evidence type="ECO:0000313" key="3">
    <source>
        <dbReference type="Proteomes" id="UP000198848"/>
    </source>
</evidence>
<feature type="region of interest" description="Disordered" evidence="1">
    <location>
        <begin position="12"/>
        <end position="127"/>
    </location>
</feature>
<dbReference type="EMBL" id="FNLC01000005">
    <property type="protein sequence ID" value="SDR38357.1"/>
    <property type="molecule type" value="Genomic_DNA"/>
</dbReference>
<gene>
    <name evidence="2" type="ORF">SAMN04489842_3589</name>
</gene>
<organism evidence="2 3">
    <name type="scientific">Natronobacterium texcoconense</name>
    <dbReference type="NCBI Taxonomy" id="1095778"/>
    <lineage>
        <taxon>Archaea</taxon>
        <taxon>Methanobacteriati</taxon>
        <taxon>Methanobacteriota</taxon>
        <taxon>Stenosarchaea group</taxon>
        <taxon>Halobacteria</taxon>
        <taxon>Halobacteriales</taxon>
        <taxon>Natrialbaceae</taxon>
        <taxon>Natronobacterium</taxon>
    </lineage>
</organism>
<evidence type="ECO:0000313" key="2">
    <source>
        <dbReference type="EMBL" id="SDR38357.1"/>
    </source>
</evidence>
<keyword evidence="3" id="KW-1185">Reference proteome</keyword>
<proteinExistence type="predicted"/>
<evidence type="ECO:0000256" key="1">
    <source>
        <dbReference type="SAM" id="MobiDB-lite"/>
    </source>
</evidence>
<dbReference type="Proteomes" id="UP000198848">
    <property type="component" value="Unassembled WGS sequence"/>
</dbReference>
<sequence>MSKGFFSVGLERGYIGVDMTDTNEGGSPKENADVPPVLPNEQQTASDAGGVLSPEDLDISESPYVDEISEGRYVVSADRTPPNVPGKGNDALPARQSEARDTRPERPGRADQPAANSSQPVQSPEAARSLLADELERADTRYALDIVSRFGDDTVRHRMTSNDVLDTFNSLVFWFARNVARNTRTDRAVSLLFAKSDFDTELTTPQLQAALRKHDLDETDTIGNLLEELE</sequence>
<name>A0A1H1IKU9_NATTX</name>
<accession>A0A1H1IKU9</accession>
<protein>
    <recommendedName>
        <fullName evidence="4">Flagella cluster protein</fullName>
    </recommendedName>
</protein>
<dbReference type="AlphaFoldDB" id="A0A1H1IKU9"/>
<evidence type="ECO:0008006" key="4">
    <source>
        <dbReference type="Google" id="ProtNLM"/>
    </source>
</evidence>
<dbReference type="Pfam" id="PF24332">
    <property type="entry name" value="DUF7500"/>
    <property type="match status" value="1"/>
</dbReference>
<feature type="compositionally biased region" description="Basic and acidic residues" evidence="1">
    <location>
        <begin position="97"/>
        <end position="109"/>
    </location>
</feature>